<dbReference type="EMBL" id="CACTIH010001865">
    <property type="protein sequence ID" value="CAA2966690.1"/>
    <property type="molecule type" value="Genomic_DNA"/>
</dbReference>
<dbReference type="InterPro" id="IPR038595">
    <property type="entry name" value="LOR_sf"/>
</dbReference>
<dbReference type="Gramene" id="OE9A064898T1">
    <property type="protein sequence ID" value="OE9A064898C1"/>
    <property type="gene ID" value="OE9A064898"/>
</dbReference>
<dbReference type="Pfam" id="PF04525">
    <property type="entry name" value="LOR"/>
    <property type="match status" value="1"/>
</dbReference>
<dbReference type="AlphaFoldDB" id="A0A8S0QHW4"/>
<dbReference type="InterPro" id="IPR007612">
    <property type="entry name" value="LOR"/>
</dbReference>
<keyword evidence="3" id="KW-1185">Reference proteome</keyword>
<organism evidence="2 3">
    <name type="scientific">Olea europaea subsp. europaea</name>
    <dbReference type="NCBI Taxonomy" id="158383"/>
    <lineage>
        <taxon>Eukaryota</taxon>
        <taxon>Viridiplantae</taxon>
        <taxon>Streptophyta</taxon>
        <taxon>Embryophyta</taxon>
        <taxon>Tracheophyta</taxon>
        <taxon>Spermatophyta</taxon>
        <taxon>Magnoliopsida</taxon>
        <taxon>eudicotyledons</taxon>
        <taxon>Gunneridae</taxon>
        <taxon>Pentapetalae</taxon>
        <taxon>asterids</taxon>
        <taxon>lamiids</taxon>
        <taxon>Lamiales</taxon>
        <taxon>Oleaceae</taxon>
        <taxon>Oleeae</taxon>
        <taxon>Olea</taxon>
    </lineage>
</organism>
<evidence type="ECO:0000313" key="3">
    <source>
        <dbReference type="Proteomes" id="UP000594638"/>
    </source>
</evidence>
<evidence type="ECO:0000313" key="2">
    <source>
        <dbReference type="EMBL" id="CAA2966690.1"/>
    </source>
</evidence>
<dbReference type="SUPFAM" id="SSF54518">
    <property type="entry name" value="Tubby C-terminal domain-like"/>
    <property type="match status" value="1"/>
</dbReference>
<dbReference type="PANTHER" id="PTHR31087:SF153">
    <property type="entry name" value="PROTEIN LURP-ONE-RELATED 11"/>
    <property type="match status" value="1"/>
</dbReference>
<proteinExistence type="inferred from homology"/>
<accession>A0A8S0QHW4</accession>
<dbReference type="InterPro" id="IPR025659">
    <property type="entry name" value="Tubby-like_C"/>
</dbReference>
<protein>
    <submittedName>
        <fullName evidence="2">Uncharacterized protein</fullName>
    </submittedName>
</protein>
<evidence type="ECO:0000256" key="1">
    <source>
        <dbReference type="ARBA" id="ARBA00005437"/>
    </source>
</evidence>
<dbReference type="Proteomes" id="UP000594638">
    <property type="component" value="Unassembled WGS sequence"/>
</dbReference>
<name>A0A8S0QHW4_OLEEU</name>
<gene>
    <name evidence="2" type="ORF">OLEA9_A064898</name>
</gene>
<sequence length="203" mass="23366">MAKIHPQTSVKGSDHSTSERETFTIWMKSLVFHGNGCTVFNSKGEVVFRVDNYQTRHSSEVFLMDFNGEVLFSMKRKNQRLRIFESWESYKWIDSKLNKEISWFQVRSNCSIFRRHKHKTCHVSLGCDKTTRRSSYQITELEGKSTFKIIDNAGHLVAQVIKKQSLSGVPLGDDVLTLVLEPQMDYSLVMALVTVDGLINQKL</sequence>
<dbReference type="OrthoDB" id="652749at2759"/>
<dbReference type="PANTHER" id="PTHR31087">
    <property type="match status" value="1"/>
</dbReference>
<dbReference type="Gene3D" id="2.40.160.200">
    <property type="entry name" value="LURP1-related"/>
    <property type="match status" value="1"/>
</dbReference>
<comment type="similarity">
    <text evidence="1">Belongs to the LOR family.</text>
</comment>
<reference evidence="2 3" key="1">
    <citation type="submission" date="2019-12" db="EMBL/GenBank/DDBJ databases">
        <authorList>
            <person name="Alioto T."/>
            <person name="Alioto T."/>
            <person name="Gomez Garrido J."/>
        </authorList>
    </citation>
    <scope>NUCLEOTIDE SEQUENCE [LARGE SCALE GENOMIC DNA]</scope>
</reference>
<comment type="caution">
    <text evidence="2">The sequence shown here is derived from an EMBL/GenBank/DDBJ whole genome shotgun (WGS) entry which is preliminary data.</text>
</comment>